<dbReference type="AlphaFoldDB" id="A0A1R3IHA0"/>
<evidence type="ECO:0000313" key="1">
    <source>
        <dbReference type="EMBL" id="OMO81935.1"/>
    </source>
</evidence>
<proteinExistence type="predicted"/>
<evidence type="ECO:0000313" key="2">
    <source>
        <dbReference type="Proteomes" id="UP000187203"/>
    </source>
</evidence>
<gene>
    <name evidence="1" type="ORF">COLO4_23339</name>
</gene>
<dbReference type="EMBL" id="AWUE01018185">
    <property type="protein sequence ID" value="OMO81935.1"/>
    <property type="molecule type" value="Genomic_DNA"/>
</dbReference>
<accession>A0A1R3IHA0</accession>
<sequence length="57" mass="6890">MHSHRKKAKIPYGMFTKIYMFATASHRYRNRAPISAVPLQHQEEEETWMDLQNQTQR</sequence>
<name>A0A1R3IHA0_9ROSI</name>
<dbReference type="Proteomes" id="UP000187203">
    <property type="component" value="Unassembled WGS sequence"/>
</dbReference>
<protein>
    <submittedName>
        <fullName evidence="1">Uncharacterized protein</fullName>
    </submittedName>
</protein>
<organism evidence="1 2">
    <name type="scientific">Corchorus olitorius</name>
    <dbReference type="NCBI Taxonomy" id="93759"/>
    <lineage>
        <taxon>Eukaryota</taxon>
        <taxon>Viridiplantae</taxon>
        <taxon>Streptophyta</taxon>
        <taxon>Embryophyta</taxon>
        <taxon>Tracheophyta</taxon>
        <taxon>Spermatophyta</taxon>
        <taxon>Magnoliopsida</taxon>
        <taxon>eudicotyledons</taxon>
        <taxon>Gunneridae</taxon>
        <taxon>Pentapetalae</taxon>
        <taxon>rosids</taxon>
        <taxon>malvids</taxon>
        <taxon>Malvales</taxon>
        <taxon>Malvaceae</taxon>
        <taxon>Grewioideae</taxon>
        <taxon>Apeibeae</taxon>
        <taxon>Corchorus</taxon>
    </lineage>
</organism>
<keyword evidence="2" id="KW-1185">Reference proteome</keyword>
<reference evidence="2" key="1">
    <citation type="submission" date="2013-09" db="EMBL/GenBank/DDBJ databases">
        <title>Corchorus olitorius genome sequencing.</title>
        <authorList>
            <person name="Alam M."/>
            <person name="Haque M.S."/>
            <person name="Islam M.S."/>
            <person name="Emdad E.M."/>
            <person name="Islam M.M."/>
            <person name="Ahmed B."/>
            <person name="Halim A."/>
            <person name="Hossen Q.M.M."/>
            <person name="Hossain M.Z."/>
            <person name="Ahmed R."/>
            <person name="Khan M.M."/>
            <person name="Islam R."/>
            <person name="Rashid M.M."/>
            <person name="Khan S.A."/>
            <person name="Rahman M.S."/>
            <person name="Alam M."/>
            <person name="Yahiya A.S."/>
            <person name="Khan M.S."/>
            <person name="Azam M.S."/>
            <person name="Haque T."/>
            <person name="Lashkar M.Z.H."/>
            <person name="Akhand A.I."/>
            <person name="Morshed G."/>
            <person name="Roy S."/>
            <person name="Uddin K.S."/>
            <person name="Rabeya T."/>
            <person name="Hossain A.S."/>
            <person name="Chowdhury A."/>
            <person name="Snigdha A.R."/>
            <person name="Mortoza M.S."/>
            <person name="Matin S.A."/>
            <person name="Hoque S.M.E."/>
            <person name="Islam M.K."/>
            <person name="Roy D.K."/>
            <person name="Haider R."/>
            <person name="Moosa M.M."/>
            <person name="Elias S.M."/>
            <person name="Hasan A.M."/>
            <person name="Jahan S."/>
            <person name="Shafiuddin M."/>
            <person name="Mahmood N."/>
            <person name="Shommy N.S."/>
        </authorList>
    </citation>
    <scope>NUCLEOTIDE SEQUENCE [LARGE SCALE GENOMIC DNA]</scope>
    <source>
        <strain evidence="2">cv. O-4</strain>
    </source>
</reference>
<comment type="caution">
    <text evidence="1">The sequence shown here is derived from an EMBL/GenBank/DDBJ whole genome shotgun (WGS) entry which is preliminary data.</text>
</comment>